<proteinExistence type="predicted"/>
<evidence type="ECO:0000313" key="3">
    <source>
        <dbReference type="Proteomes" id="UP000234323"/>
    </source>
</evidence>
<accession>A0A2I1GA86</accession>
<feature type="transmembrane region" description="Helical" evidence="1">
    <location>
        <begin position="12"/>
        <end position="32"/>
    </location>
</feature>
<dbReference type="Proteomes" id="UP000234323">
    <property type="component" value="Unassembled WGS sequence"/>
</dbReference>
<evidence type="ECO:0000256" key="1">
    <source>
        <dbReference type="SAM" id="Phobius"/>
    </source>
</evidence>
<dbReference type="AlphaFoldDB" id="A0A2I1GA86"/>
<evidence type="ECO:0000313" key="2">
    <source>
        <dbReference type="EMBL" id="PKY43533.1"/>
    </source>
</evidence>
<keyword evidence="1" id="KW-0812">Transmembrane</keyword>
<gene>
    <name evidence="2" type="ORF">RhiirA4_418337</name>
</gene>
<feature type="transmembrane region" description="Helical" evidence="1">
    <location>
        <begin position="82"/>
        <end position="98"/>
    </location>
</feature>
<name>A0A2I1GA86_9GLOM</name>
<sequence>MTSWLILCEGIFSWPLLACLRRRGFLLAVAYLVRRKYFPGRHWLALELWLVLCEGNIFLAVTGLPWTKKVPFGCSLSCAKEIFSWPLLACLGAMACLVRRRYFPGLYWLAWMKKISSGHVLDF</sequence>
<dbReference type="VEuPathDB" id="FungiDB:RhiirFUN_014632"/>
<reference evidence="2 3" key="1">
    <citation type="submission" date="2015-10" db="EMBL/GenBank/DDBJ databases">
        <title>Genome analyses suggest a sexual origin of heterokaryosis in a supposedly ancient asexual fungus.</title>
        <authorList>
            <person name="Ropars J."/>
            <person name="Sedzielewska K."/>
            <person name="Noel J."/>
            <person name="Charron P."/>
            <person name="Farinelli L."/>
            <person name="Marton T."/>
            <person name="Kruger M."/>
            <person name="Pelin A."/>
            <person name="Brachmann A."/>
            <person name="Corradi N."/>
        </authorList>
    </citation>
    <scope>NUCLEOTIDE SEQUENCE [LARGE SCALE GENOMIC DNA]</scope>
    <source>
        <strain evidence="2 3">A4</strain>
    </source>
</reference>
<organism evidence="2 3">
    <name type="scientific">Rhizophagus irregularis</name>
    <dbReference type="NCBI Taxonomy" id="588596"/>
    <lineage>
        <taxon>Eukaryota</taxon>
        <taxon>Fungi</taxon>
        <taxon>Fungi incertae sedis</taxon>
        <taxon>Mucoromycota</taxon>
        <taxon>Glomeromycotina</taxon>
        <taxon>Glomeromycetes</taxon>
        <taxon>Glomerales</taxon>
        <taxon>Glomeraceae</taxon>
        <taxon>Rhizophagus</taxon>
    </lineage>
</organism>
<dbReference type="EMBL" id="LLXI01000260">
    <property type="protein sequence ID" value="PKY43533.1"/>
    <property type="molecule type" value="Genomic_DNA"/>
</dbReference>
<keyword evidence="1" id="KW-1133">Transmembrane helix</keyword>
<keyword evidence="3" id="KW-1185">Reference proteome</keyword>
<keyword evidence="1" id="KW-0472">Membrane</keyword>
<dbReference type="OrthoDB" id="10398898at2759"/>
<protein>
    <submittedName>
        <fullName evidence="2">Uncharacterized protein</fullName>
    </submittedName>
</protein>
<comment type="caution">
    <text evidence="2">The sequence shown here is derived from an EMBL/GenBank/DDBJ whole genome shotgun (WGS) entry which is preliminary data.</text>
</comment>
<feature type="transmembrane region" description="Helical" evidence="1">
    <location>
        <begin position="44"/>
        <end position="62"/>
    </location>
</feature>